<dbReference type="AlphaFoldDB" id="J9EIG8"/>
<evidence type="ECO:0000313" key="1">
    <source>
        <dbReference type="EMBL" id="EJW75184.1"/>
    </source>
</evidence>
<sequence length="254" mass="28388">MLDFGSVCGQALVCSVSDQFLKTTANLVKQMWSRGIQTDVLHDPVAPVQITELIEHCNEINIEMLLVVYGEDEILARIGGVDLGKLTFDEMLSKFETYQNDVSFVEAFPHLSTISSPVRHSVNALPVAATPANLNVRYALIEKPAAHIRKRNETQIRACLQKVVAALAPQTVVEVVVTEISVDAIRLLATLIDRNFTVDELSSAFTAASKQLSKFKREFKRIEEVIEPFFQVKNTSPIVLYSKQDCNSYYKLIL</sequence>
<dbReference type="Proteomes" id="UP000004810">
    <property type="component" value="Unassembled WGS sequence"/>
</dbReference>
<reference evidence="2" key="1">
    <citation type="submission" date="2012-08" db="EMBL/GenBank/DDBJ databases">
        <title>The Genome Sequence of Wuchereria bancrofti.</title>
        <authorList>
            <person name="Nutman T.B."/>
            <person name="Fink D.L."/>
            <person name="Russ C."/>
            <person name="Young S."/>
            <person name="Zeng Q."/>
            <person name="Koehrsen M."/>
            <person name="Alvarado L."/>
            <person name="Berlin A."/>
            <person name="Chapman S.B."/>
            <person name="Chen Z."/>
            <person name="Freedman E."/>
            <person name="Gellesch M."/>
            <person name="Goldberg J."/>
            <person name="Griggs A."/>
            <person name="Gujja S."/>
            <person name="Heilman E.R."/>
            <person name="Heiman D."/>
            <person name="Hepburn T."/>
            <person name="Howarth C."/>
            <person name="Jen D."/>
            <person name="Larson L."/>
            <person name="Lewis B."/>
            <person name="Mehta T."/>
            <person name="Park D."/>
            <person name="Pearson M."/>
            <person name="Roberts A."/>
            <person name="Saif S."/>
            <person name="Shea T."/>
            <person name="Shenoy N."/>
            <person name="Sisk P."/>
            <person name="Stolte C."/>
            <person name="Sykes S."/>
            <person name="Walk T."/>
            <person name="White J."/>
            <person name="Yandava C."/>
            <person name="Haas B."/>
            <person name="Henn M.R."/>
            <person name="Nusbaum C."/>
            <person name="Birren B."/>
        </authorList>
    </citation>
    <scope>NUCLEOTIDE SEQUENCE [LARGE SCALE GENOMIC DNA]</scope>
    <source>
        <strain evidence="2">NA</strain>
    </source>
</reference>
<gene>
    <name evidence="1" type="ORF">WUBG_13909</name>
</gene>
<name>J9EIG8_WUCBA</name>
<proteinExistence type="predicted"/>
<dbReference type="InterPro" id="IPR036621">
    <property type="entry name" value="Anticodon-bd_dom_sf"/>
</dbReference>
<organism evidence="1 2">
    <name type="scientific">Wuchereria bancrofti</name>
    <dbReference type="NCBI Taxonomy" id="6293"/>
    <lineage>
        <taxon>Eukaryota</taxon>
        <taxon>Metazoa</taxon>
        <taxon>Ecdysozoa</taxon>
        <taxon>Nematoda</taxon>
        <taxon>Chromadorea</taxon>
        <taxon>Rhabditida</taxon>
        <taxon>Spirurina</taxon>
        <taxon>Spiruromorpha</taxon>
        <taxon>Filarioidea</taxon>
        <taxon>Onchocercidae</taxon>
        <taxon>Wuchereria</taxon>
    </lineage>
</organism>
<comment type="caution">
    <text evidence="1">The sequence shown here is derived from an EMBL/GenBank/DDBJ whole genome shotgun (WGS) entry which is preliminary data.</text>
</comment>
<accession>J9EIG8</accession>
<dbReference type="EMBL" id="ADBV01010937">
    <property type="protein sequence ID" value="EJW75184.1"/>
    <property type="molecule type" value="Genomic_DNA"/>
</dbReference>
<protein>
    <submittedName>
        <fullName evidence="1">Uncharacterized protein</fullName>
    </submittedName>
</protein>
<evidence type="ECO:0000313" key="2">
    <source>
        <dbReference type="Proteomes" id="UP000004810"/>
    </source>
</evidence>
<dbReference type="Gene3D" id="3.40.50.800">
    <property type="entry name" value="Anticodon-binding domain"/>
    <property type="match status" value="1"/>
</dbReference>